<feature type="compositionally biased region" description="Basic residues" evidence="1">
    <location>
        <begin position="130"/>
        <end position="143"/>
    </location>
</feature>
<proteinExistence type="predicted"/>
<dbReference type="InterPro" id="IPR003615">
    <property type="entry name" value="HNH_nuc"/>
</dbReference>
<keyword evidence="3" id="KW-0255">Endonuclease</keyword>
<evidence type="ECO:0000313" key="3">
    <source>
        <dbReference type="EMBL" id="MFC4103070.1"/>
    </source>
</evidence>
<feature type="compositionally biased region" description="Low complexity" evidence="1">
    <location>
        <begin position="193"/>
        <end position="203"/>
    </location>
</feature>
<keyword evidence="3" id="KW-0378">Hydrolase</keyword>
<accession>A0ABV8KAJ3</accession>
<evidence type="ECO:0000313" key="4">
    <source>
        <dbReference type="Proteomes" id="UP001595715"/>
    </source>
</evidence>
<dbReference type="RefSeq" id="WP_377721656.1">
    <property type="nucleotide sequence ID" value="NZ_JBHSAM010000034.1"/>
</dbReference>
<feature type="compositionally biased region" description="Low complexity" evidence="1">
    <location>
        <begin position="294"/>
        <end position="304"/>
    </location>
</feature>
<organism evidence="3 4">
    <name type="scientific">Paenibacillus xanthanilyticus</name>
    <dbReference type="NCBI Taxonomy" id="1783531"/>
    <lineage>
        <taxon>Bacteria</taxon>
        <taxon>Bacillati</taxon>
        <taxon>Bacillota</taxon>
        <taxon>Bacilli</taxon>
        <taxon>Bacillales</taxon>
        <taxon>Paenibacillaceae</taxon>
        <taxon>Paenibacillus</taxon>
    </lineage>
</organism>
<dbReference type="PANTHER" id="PTHR33877:SF2">
    <property type="entry name" value="OS07G0170200 PROTEIN"/>
    <property type="match status" value="1"/>
</dbReference>
<feature type="compositionally biased region" description="Basic and acidic residues" evidence="1">
    <location>
        <begin position="160"/>
        <end position="171"/>
    </location>
</feature>
<dbReference type="CDD" id="cd00085">
    <property type="entry name" value="HNHc"/>
    <property type="match status" value="1"/>
</dbReference>
<feature type="compositionally biased region" description="Basic residues" evidence="1">
    <location>
        <begin position="279"/>
        <end position="291"/>
    </location>
</feature>
<name>A0ABV8KAJ3_9BACL</name>
<keyword evidence="4" id="KW-1185">Reference proteome</keyword>
<evidence type="ECO:0000256" key="1">
    <source>
        <dbReference type="SAM" id="MobiDB-lite"/>
    </source>
</evidence>
<comment type="caution">
    <text evidence="3">The sequence shown here is derived from an EMBL/GenBank/DDBJ whole genome shotgun (WGS) entry which is preliminary data.</text>
</comment>
<feature type="domain" description="HNH nuclease" evidence="2">
    <location>
        <begin position="380"/>
        <end position="429"/>
    </location>
</feature>
<dbReference type="EMBL" id="JBHSAM010000034">
    <property type="protein sequence ID" value="MFC4103070.1"/>
    <property type="molecule type" value="Genomic_DNA"/>
</dbReference>
<evidence type="ECO:0000259" key="2">
    <source>
        <dbReference type="SMART" id="SM00507"/>
    </source>
</evidence>
<dbReference type="SMART" id="SM00507">
    <property type="entry name" value="HNHc"/>
    <property type="match status" value="1"/>
</dbReference>
<feature type="compositionally biased region" description="Basic residues" evidence="1">
    <location>
        <begin position="21"/>
        <end position="39"/>
    </location>
</feature>
<dbReference type="Proteomes" id="UP001595715">
    <property type="component" value="Unassembled WGS sequence"/>
</dbReference>
<dbReference type="Gene3D" id="1.10.30.50">
    <property type="match status" value="1"/>
</dbReference>
<dbReference type="InterPro" id="IPR002711">
    <property type="entry name" value="HNH"/>
</dbReference>
<dbReference type="Pfam" id="PF01844">
    <property type="entry name" value="HNH"/>
    <property type="match status" value="1"/>
</dbReference>
<keyword evidence="3" id="KW-0540">Nuclease</keyword>
<reference evidence="4" key="1">
    <citation type="journal article" date="2019" name="Int. J. Syst. Evol. Microbiol.">
        <title>The Global Catalogue of Microorganisms (GCM) 10K type strain sequencing project: providing services to taxonomists for standard genome sequencing and annotation.</title>
        <authorList>
            <consortium name="The Broad Institute Genomics Platform"/>
            <consortium name="The Broad Institute Genome Sequencing Center for Infectious Disease"/>
            <person name="Wu L."/>
            <person name="Ma J."/>
        </authorList>
    </citation>
    <scope>NUCLEOTIDE SEQUENCE [LARGE SCALE GENOMIC DNA]</scope>
    <source>
        <strain evidence="4">IBRC-M 10987</strain>
    </source>
</reference>
<protein>
    <submittedName>
        <fullName evidence="3">HNH endonuclease</fullName>
    </submittedName>
</protein>
<sequence length="442" mass="48413">MEAKRCGACGLEKPITSFTKRSGRSGRRGTCRSCQRKRGREVEEGPALADEATRDSTGDGLTGHAAVAAYQKLGPAPNGQDRINSVIPASSAHDEGLEADEPILSNADGDADRAGAQSGADAERGAAEKPRKRKRKRRRRKKREPAPLESALLAQPQAETEAREPDERSGDQEGGLIPLLSESERSAGESDVAMALEEAAAPEPDGEAPARKRKRRRRRRKSKSKPVQTSALPDGGEERAEAQWLLPDQDGDDTFAGEADWVDSQAEGVDGADGDGTPSRKRKRRRRRKRKAGADQAAAPARPQVRPPYRRIVPIKGPFKYDVALLNDRGTGLIRLRGRRETGKRWSTEIPTEMAIRMVSEGAAGIINPSLIHKLYTKTDFRLLILQRDDYICKYCGRFGDTIDHVMPKSKGGLSTPDNCVCACAECNLKKADHLDFVFDDF</sequence>
<dbReference type="PANTHER" id="PTHR33877">
    <property type="entry name" value="SLL1193 PROTEIN"/>
    <property type="match status" value="1"/>
</dbReference>
<feature type="compositionally biased region" description="Basic residues" evidence="1">
    <location>
        <begin position="211"/>
        <end position="224"/>
    </location>
</feature>
<dbReference type="GO" id="GO:0004519">
    <property type="term" value="F:endonuclease activity"/>
    <property type="evidence" value="ECO:0007669"/>
    <property type="project" value="UniProtKB-KW"/>
</dbReference>
<gene>
    <name evidence="3" type="ORF">ACFOZ8_25935</name>
</gene>
<feature type="region of interest" description="Disordered" evidence="1">
    <location>
        <begin position="17"/>
        <end position="305"/>
    </location>
</feature>
<dbReference type="InterPro" id="IPR052892">
    <property type="entry name" value="NA-targeting_endonuclease"/>
</dbReference>